<dbReference type="HOGENOM" id="CLU_164351_0_0_1"/>
<name>M1CTD3_SOLTU</name>
<organism evidence="2 3">
    <name type="scientific">Solanum tuberosum</name>
    <name type="common">Potato</name>
    <dbReference type="NCBI Taxonomy" id="4113"/>
    <lineage>
        <taxon>Eukaryota</taxon>
        <taxon>Viridiplantae</taxon>
        <taxon>Streptophyta</taxon>
        <taxon>Embryophyta</taxon>
        <taxon>Tracheophyta</taxon>
        <taxon>Spermatophyta</taxon>
        <taxon>Magnoliopsida</taxon>
        <taxon>eudicotyledons</taxon>
        <taxon>Gunneridae</taxon>
        <taxon>Pentapetalae</taxon>
        <taxon>asterids</taxon>
        <taxon>lamiids</taxon>
        <taxon>Solanales</taxon>
        <taxon>Solanaceae</taxon>
        <taxon>Solanoideae</taxon>
        <taxon>Solaneae</taxon>
        <taxon>Solanum</taxon>
    </lineage>
</organism>
<reference evidence="3" key="1">
    <citation type="journal article" date="2011" name="Nature">
        <title>Genome sequence and analysis of the tuber crop potato.</title>
        <authorList>
            <consortium name="The Potato Genome Sequencing Consortium"/>
        </authorList>
    </citation>
    <scope>NUCLEOTIDE SEQUENCE [LARGE SCALE GENOMIC DNA]</scope>
    <source>
        <strain evidence="3">cv. DM1-3 516 R44</strain>
    </source>
</reference>
<evidence type="ECO:0000256" key="1">
    <source>
        <dbReference type="SAM" id="MobiDB-lite"/>
    </source>
</evidence>
<sequence length="90" mass="10159">MNMEKSHVKDMMKALVFVTNPQSLLLNQGPNTATEAARFVFSSSETLPSSTSQKLKVDEHGRISEKQPLKKVKSSFRRIPRSRSNPTQNK</sequence>
<evidence type="ECO:0000313" key="3">
    <source>
        <dbReference type="Proteomes" id="UP000011115"/>
    </source>
</evidence>
<dbReference type="PaxDb" id="4113-PGSC0003DMT400074234"/>
<evidence type="ECO:0000313" key="2">
    <source>
        <dbReference type="EnsemblPlants" id="PGSC0003DMT400074234"/>
    </source>
</evidence>
<feature type="compositionally biased region" description="Low complexity" evidence="1">
    <location>
        <begin position="43"/>
        <end position="52"/>
    </location>
</feature>
<feature type="compositionally biased region" description="Basic and acidic residues" evidence="1">
    <location>
        <begin position="55"/>
        <end position="68"/>
    </location>
</feature>
<feature type="compositionally biased region" description="Basic residues" evidence="1">
    <location>
        <begin position="69"/>
        <end position="81"/>
    </location>
</feature>
<dbReference type="AlphaFoldDB" id="M1CTD3"/>
<dbReference type="ExpressionAtlas" id="M1CTD3">
    <property type="expression patterns" value="differential"/>
</dbReference>
<protein>
    <submittedName>
        <fullName evidence="2">Uncharacterized protein</fullName>
    </submittedName>
</protein>
<dbReference type="EnsemblPlants" id="PGSC0003DMT400074234">
    <property type="protein sequence ID" value="PGSC0003DMT400074234"/>
    <property type="gene ID" value="PGSC0003DMG401028848"/>
</dbReference>
<feature type="region of interest" description="Disordered" evidence="1">
    <location>
        <begin position="43"/>
        <end position="90"/>
    </location>
</feature>
<reference evidence="2" key="2">
    <citation type="submission" date="2015-06" db="UniProtKB">
        <authorList>
            <consortium name="EnsemblPlants"/>
        </authorList>
    </citation>
    <scope>IDENTIFICATION</scope>
    <source>
        <strain evidence="2">DM1-3 516 R44</strain>
    </source>
</reference>
<dbReference type="Proteomes" id="UP000011115">
    <property type="component" value="Unassembled WGS sequence"/>
</dbReference>
<keyword evidence="3" id="KW-1185">Reference proteome</keyword>
<proteinExistence type="predicted"/>
<accession>M1CTD3</accession>
<dbReference type="InParanoid" id="M1CTD3"/>
<dbReference type="Gramene" id="PGSC0003DMT400074234">
    <property type="protein sequence ID" value="PGSC0003DMT400074234"/>
    <property type="gene ID" value="PGSC0003DMG401028848"/>
</dbReference>